<protein>
    <recommendedName>
        <fullName evidence="3">HTH cro/C1-type domain-containing protein</fullName>
    </recommendedName>
</protein>
<dbReference type="InterPro" id="IPR001387">
    <property type="entry name" value="Cro/C1-type_HTH"/>
</dbReference>
<keyword evidence="2" id="KW-1185">Reference proteome</keyword>
<dbReference type="OrthoDB" id="5959816at2"/>
<name>A0A2S0VLU7_9ALTE</name>
<reference evidence="1 2" key="1">
    <citation type="submission" date="2018-01" db="EMBL/GenBank/DDBJ databases">
        <title>Genome sequence of a Cantenovulum-like bacteria.</title>
        <authorList>
            <person name="Tan W.R."/>
            <person name="Lau N.-S."/>
            <person name="Go F."/>
            <person name="Amirul A.-A.A."/>
        </authorList>
    </citation>
    <scope>NUCLEOTIDE SEQUENCE [LARGE SCALE GENOMIC DNA]</scope>
    <source>
        <strain evidence="1 2">CCB-QB4</strain>
    </source>
</reference>
<evidence type="ECO:0000313" key="2">
    <source>
        <dbReference type="Proteomes" id="UP000244441"/>
    </source>
</evidence>
<organism evidence="1 2">
    <name type="scientific">Saccharobesus litoralis</name>
    <dbReference type="NCBI Taxonomy" id="2172099"/>
    <lineage>
        <taxon>Bacteria</taxon>
        <taxon>Pseudomonadati</taxon>
        <taxon>Pseudomonadota</taxon>
        <taxon>Gammaproteobacteria</taxon>
        <taxon>Alteromonadales</taxon>
        <taxon>Alteromonadaceae</taxon>
        <taxon>Saccharobesus</taxon>
    </lineage>
</organism>
<gene>
    <name evidence="1" type="ORF">C2869_01410</name>
</gene>
<dbReference type="Gene3D" id="1.10.260.40">
    <property type="entry name" value="lambda repressor-like DNA-binding domains"/>
    <property type="match status" value="1"/>
</dbReference>
<dbReference type="GO" id="GO:0003677">
    <property type="term" value="F:DNA binding"/>
    <property type="evidence" value="ECO:0007669"/>
    <property type="project" value="InterPro"/>
</dbReference>
<dbReference type="RefSeq" id="WP_108601260.1">
    <property type="nucleotide sequence ID" value="NZ_CP026604.1"/>
</dbReference>
<dbReference type="SUPFAM" id="SSF47413">
    <property type="entry name" value="lambda repressor-like DNA-binding domains"/>
    <property type="match status" value="1"/>
</dbReference>
<proteinExistence type="predicted"/>
<dbReference type="KEGG" id="cate:C2869_01410"/>
<dbReference type="CDD" id="cd00093">
    <property type="entry name" value="HTH_XRE"/>
    <property type="match status" value="1"/>
</dbReference>
<sequence>MTQQDSSTFAGRLKTLKGTKSNVAFASQVGISESLLRKYLAGSEPSLSKANQIAYKANCSLEWLATGQGYQYRKAEVVDVAALSAAHQLITESFATEQGEMSLDTLKKVVACYQFLRSYKKKDGYLDIDAAHQFILHMESECNS</sequence>
<dbReference type="Proteomes" id="UP000244441">
    <property type="component" value="Chromosome"/>
</dbReference>
<evidence type="ECO:0000313" key="1">
    <source>
        <dbReference type="EMBL" id="AWB65183.1"/>
    </source>
</evidence>
<evidence type="ECO:0008006" key="3">
    <source>
        <dbReference type="Google" id="ProtNLM"/>
    </source>
</evidence>
<accession>A0A2S0VLU7</accession>
<dbReference type="InterPro" id="IPR010982">
    <property type="entry name" value="Lambda_DNA-bd_dom_sf"/>
</dbReference>
<dbReference type="EMBL" id="CP026604">
    <property type="protein sequence ID" value="AWB65183.1"/>
    <property type="molecule type" value="Genomic_DNA"/>
</dbReference>
<dbReference type="AlphaFoldDB" id="A0A2S0VLU7"/>